<sequence length="157" mass="17312">HPTNQVLYHALMEALIADEEAMYKGVADSLKQQKRPHGDDDKDPSAGPNQGKKTKRKRTKESKSSKKASTTKENSRGKAPTKGSKAGKSVTIKELVEEPITEMVMNDAVNTAAEDVVHDDDQLQDASEPKTENTPKHNWSHHRHGLILPILNGTQSK</sequence>
<protein>
    <submittedName>
        <fullName evidence="2">Uncharacterized protein</fullName>
    </submittedName>
</protein>
<feature type="non-terminal residue" evidence="2">
    <location>
        <position position="1"/>
    </location>
</feature>
<name>A0A699QDW5_TANCI</name>
<evidence type="ECO:0000256" key="1">
    <source>
        <dbReference type="SAM" id="MobiDB-lite"/>
    </source>
</evidence>
<feature type="region of interest" description="Disordered" evidence="1">
    <location>
        <begin position="111"/>
        <end position="157"/>
    </location>
</feature>
<comment type="caution">
    <text evidence="2">The sequence shown here is derived from an EMBL/GenBank/DDBJ whole genome shotgun (WGS) entry which is preliminary data.</text>
</comment>
<gene>
    <name evidence="2" type="ORF">Tci_838864</name>
</gene>
<organism evidence="2">
    <name type="scientific">Tanacetum cinerariifolium</name>
    <name type="common">Dalmatian daisy</name>
    <name type="synonym">Chrysanthemum cinerariifolium</name>
    <dbReference type="NCBI Taxonomy" id="118510"/>
    <lineage>
        <taxon>Eukaryota</taxon>
        <taxon>Viridiplantae</taxon>
        <taxon>Streptophyta</taxon>
        <taxon>Embryophyta</taxon>
        <taxon>Tracheophyta</taxon>
        <taxon>Spermatophyta</taxon>
        <taxon>Magnoliopsida</taxon>
        <taxon>eudicotyledons</taxon>
        <taxon>Gunneridae</taxon>
        <taxon>Pentapetalae</taxon>
        <taxon>asterids</taxon>
        <taxon>campanulids</taxon>
        <taxon>Asterales</taxon>
        <taxon>Asteraceae</taxon>
        <taxon>Asteroideae</taxon>
        <taxon>Anthemideae</taxon>
        <taxon>Anthemidinae</taxon>
        <taxon>Tanacetum</taxon>
    </lineage>
</organism>
<evidence type="ECO:0000313" key="2">
    <source>
        <dbReference type="EMBL" id="GFC66894.1"/>
    </source>
</evidence>
<feature type="compositionally biased region" description="Basic and acidic residues" evidence="1">
    <location>
        <begin position="115"/>
        <end position="135"/>
    </location>
</feature>
<dbReference type="EMBL" id="BKCJ011013090">
    <property type="protein sequence ID" value="GFC66894.1"/>
    <property type="molecule type" value="Genomic_DNA"/>
</dbReference>
<proteinExistence type="predicted"/>
<dbReference type="AlphaFoldDB" id="A0A699QDW5"/>
<feature type="region of interest" description="Disordered" evidence="1">
    <location>
        <begin position="26"/>
        <end position="93"/>
    </location>
</feature>
<accession>A0A699QDW5</accession>
<reference evidence="2" key="1">
    <citation type="journal article" date="2019" name="Sci. Rep.">
        <title>Draft genome of Tanacetum cinerariifolium, the natural source of mosquito coil.</title>
        <authorList>
            <person name="Yamashiro T."/>
            <person name="Shiraishi A."/>
            <person name="Satake H."/>
            <person name="Nakayama K."/>
        </authorList>
    </citation>
    <scope>NUCLEOTIDE SEQUENCE</scope>
</reference>